<keyword evidence="1" id="KW-0812">Transmembrane</keyword>
<dbReference type="Pfam" id="PF10864">
    <property type="entry name" value="DUF2663"/>
    <property type="match status" value="1"/>
</dbReference>
<name>A0ABS2PES2_9BACL</name>
<sequence length="141" mass="16433">MINNGTISPTLAKLLRELIKRKKAEKKEERTVITLGWCAAACWLIALSYIIFGFGSEHTSIVNRTTESELGPLLIVMGLGATAMLTIYRKRYDEAEKDYKSLRNQVIDRYDEFWGDEELKGMRYDVYDWLEKEHGVNLFYR</sequence>
<comment type="caution">
    <text evidence="2">The sequence shown here is derived from an EMBL/GenBank/DDBJ whole genome shotgun (WGS) entry which is preliminary data.</text>
</comment>
<keyword evidence="1" id="KW-1133">Transmembrane helix</keyword>
<gene>
    <name evidence="2" type="ORF">JOD17_002659</name>
</gene>
<feature type="transmembrane region" description="Helical" evidence="1">
    <location>
        <begin position="31"/>
        <end position="51"/>
    </location>
</feature>
<reference evidence="2 3" key="1">
    <citation type="submission" date="2021-01" db="EMBL/GenBank/DDBJ databases">
        <title>Genomic Encyclopedia of Type Strains, Phase IV (KMG-IV): sequencing the most valuable type-strain genomes for metagenomic binning, comparative biology and taxonomic classification.</title>
        <authorList>
            <person name="Goeker M."/>
        </authorList>
    </citation>
    <scope>NUCLEOTIDE SEQUENCE [LARGE SCALE GENOMIC DNA]</scope>
    <source>
        <strain evidence="2 3">DSM 25540</strain>
    </source>
</reference>
<keyword evidence="1" id="KW-0472">Membrane</keyword>
<proteinExistence type="predicted"/>
<dbReference type="InterPro" id="IPR020210">
    <property type="entry name" value="Uncharacterised_YpbF_TM"/>
</dbReference>
<keyword evidence="3" id="KW-1185">Reference proteome</keyword>
<evidence type="ECO:0008006" key="4">
    <source>
        <dbReference type="Google" id="ProtNLM"/>
    </source>
</evidence>
<protein>
    <recommendedName>
        <fullName evidence="4">DUF2663 family protein</fullName>
    </recommendedName>
</protein>
<dbReference type="EMBL" id="JAFBEC010000007">
    <property type="protein sequence ID" value="MBM7633565.1"/>
    <property type="molecule type" value="Genomic_DNA"/>
</dbReference>
<evidence type="ECO:0000256" key="1">
    <source>
        <dbReference type="SAM" id="Phobius"/>
    </source>
</evidence>
<dbReference type="RefSeq" id="WP_204698267.1">
    <property type="nucleotide sequence ID" value="NZ_JAFBEC010000007.1"/>
</dbReference>
<organism evidence="2 3">
    <name type="scientific">Geomicrobium sediminis</name>
    <dbReference type="NCBI Taxonomy" id="1347788"/>
    <lineage>
        <taxon>Bacteria</taxon>
        <taxon>Bacillati</taxon>
        <taxon>Bacillota</taxon>
        <taxon>Bacilli</taxon>
        <taxon>Bacillales</taxon>
        <taxon>Geomicrobium</taxon>
    </lineage>
</organism>
<evidence type="ECO:0000313" key="3">
    <source>
        <dbReference type="Proteomes" id="UP000741863"/>
    </source>
</evidence>
<dbReference type="Proteomes" id="UP000741863">
    <property type="component" value="Unassembled WGS sequence"/>
</dbReference>
<feature type="transmembrane region" description="Helical" evidence="1">
    <location>
        <begin position="71"/>
        <end position="88"/>
    </location>
</feature>
<evidence type="ECO:0000313" key="2">
    <source>
        <dbReference type="EMBL" id="MBM7633565.1"/>
    </source>
</evidence>
<accession>A0ABS2PES2</accession>